<reference evidence="2 3" key="1">
    <citation type="submission" date="2021-06" db="EMBL/GenBank/DDBJ databases">
        <title>Clostridia strains as spoilage organisms.</title>
        <authorList>
            <person name="Wambui J."/>
            <person name="Stephan R."/>
            <person name="Stevens M.J.A."/>
        </authorList>
    </citation>
    <scope>NUCLEOTIDE SEQUENCE [LARGE SCALE GENOMIC DNA]</scope>
    <source>
        <strain evidence="2 3">DSM 14204</strain>
    </source>
</reference>
<protein>
    <submittedName>
        <fullName evidence="2">DUF2953 domain-containing protein</fullName>
    </submittedName>
</protein>
<keyword evidence="3" id="KW-1185">Reference proteome</keyword>
<feature type="transmembrane region" description="Helical" evidence="1">
    <location>
        <begin position="153"/>
        <end position="175"/>
    </location>
</feature>
<organism evidence="2 3">
    <name type="scientific">Clostridium frigoris</name>
    <dbReference type="NCBI Taxonomy" id="205327"/>
    <lineage>
        <taxon>Bacteria</taxon>
        <taxon>Bacillati</taxon>
        <taxon>Bacillota</taxon>
        <taxon>Clostridia</taxon>
        <taxon>Eubacteriales</taxon>
        <taxon>Clostridiaceae</taxon>
        <taxon>Clostridium</taxon>
    </lineage>
</organism>
<dbReference type="InterPro" id="IPR021338">
    <property type="entry name" value="DUF2953"/>
</dbReference>
<dbReference type="EMBL" id="JAHLDV010000100">
    <property type="protein sequence ID" value="MBU3161769.1"/>
    <property type="molecule type" value="Genomic_DNA"/>
</dbReference>
<evidence type="ECO:0000256" key="1">
    <source>
        <dbReference type="SAM" id="Phobius"/>
    </source>
</evidence>
<comment type="caution">
    <text evidence="2">The sequence shown here is derived from an EMBL/GenBank/DDBJ whole genome shotgun (WGS) entry which is preliminary data.</text>
</comment>
<name>A0ABS6BYS5_9CLOT</name>
<feature type="transmembrane region" description="Helical" evidence="1">
    <location>
        <begin position="99"/>
        <end position="122"/>
    </location>
</feature>
<proteinExistence type="predicted"/>
<dbReference type="Pfam" id="PF11167">
    <property type="entry name" value="DUF2953"/>
    <property type="match status" value="1"/>
</dbReference>
<dbReference type="RefSeq" id="WP_216151634.1">
    <property type="nucleotide sequence ID" value="NZ_JAHLDV010000100.1"/>
</dbReference>
<keyword evidence="1" id="KW-0812">Transmembrane</keyword>
<evidence type="ECO:0000313" key="2">
    <source>
        <dbReference type="EMBL" id="MBU3161769.1"/>
    </source>
</evidence>
<sequence length="192" mass="22325">MFKFLIMFLFVLTIILFPIHLKITLKYTNKVLEIYIYKKKLKVSKPLKSNSKNKLKSKPARMLIFFKPLILSDVNSIIHKLKTLRFRPKLILNTKLEYGLDDAALVAIIFGLIHSAYSLLYLKLITVAKVKNMNLKVTPHFKYNNLNMEISSIIYINLVKIIYMAFIILPCFINIKHGKLNIKKFRGGNVHG</sequence>
<dbReference type="Proteomes" id="UP000776252">
    <property type="component" value="Unassembled WGS sequence"/>
</dbReference>
<gene>
    <name evidence="2" type="ORF">KPL37_18960</name>
</gene>
<keyword evidence="1" id="KW-1133">Transmembrane helix</keyword>
<keyword evidence="1" id="KW-0472">Membrane</keyword>
<accession>A0ABS6BYS5</accession>
<evidence type="ECO:0000313" key="3">
    <source>
        <dbReference type="Proteomes" id="UP000776252"/>
    </source>
</evidence>